<dbReference type="RefSeq" id="WP_062412104.1">
    <property type="nucleotide sequence ID" value="NZ_JAJCIO010000026.1"/>
</dbReference>
<evidence type="ECO:0000313" key="2">
    <source>
        <dbReference type="EMBL" id="MCQ5342860.1"/>
    </source>
</evidence>
<name>A0ABT1SUA9_9FIRM</name>
<organism evidence="2 3">
    <name type="scientific">Megasphaera massiliensis</name>
    <dbReference type="NCBI Taxonomy" id="1232428"/>
    <lineage>
        <taxon>Bacteria</taxon>
        <taxon>Bacillati</taxon>
        <taxon>Bacillota</taxon>
        <taxon>Negativicutes</taxon>
        <taxon>Veillonellales</taxon>
        <taxon>Veillonellaceae</taxon>
        <taxon>Megasphaera</taxon>
    </lineage>
</organism>
<feature type="coiled-coil region" evidence="1">
    <location>
        <begin position="52"/>
        <end position="79"/>
    </location>
</feature>
<comment type="caution">
    <text evidence="2">The sequence shown here is derived from an EMBL/GenBank/DDBJ whole genome shotgun (WGS) entry which is preliminary data.</text>
</comment>
<accession>A0ABT1SUA9</accession>
<gene>
    <name evidence="2" type="ORF">NE675_07475</name>
</gene>
<evidence type="ECO:0000256" key="1">
    <source>
        <dbReference type="SAM" id="Coils"/>
    </source>
</evidence>
<dbReference type="EMBL" id="JANGEW010000012">
    <property type="protein sequence ID" value="MCQ5342860.1"/>
    <property type="molecule type" value="Genomic_DNA"/>
</dbReference>
<protein>
    <submittedName>
        <fullName evidence="2">BZIP transcription factor</fullName>
    </submittedName>
</protein>
<keyword evidence="3" id="KW-1185">Reference proteome</keyword>
<proteinExistence type="predicted"/>
<sequence length="83" mass="8949">MGGFYHANPDVLLSFGAATSFDGDHKTAGNVGVTFRVGPKTEKTAAIDSGTSDEVLQRLDALSRKVDRLEAENQDLKNKLNIK</sequence>
<reference evidence="2 3" key="1">
    <citation type="submission" date="2022-06" db="EMBL/GenBank/DDBJ databases">
        <title>Isolation of gut microbiota from human fecal samples.</title>
        <authorList>
            <person name="Pamer E.G."/>
            <person name="Barat B."/>
            <person name="Waligurski E."/>
            <person name="Medina S."/>
            <person name="Paddock L."/>
            <person name="Mostad J."/>
        </authorList>
    </citation>
    <scope>NUCLEOTIDE SEQUENCE [LARGE SCALE GENOMIC DNA]</scope>
    <source>
        <strain evidence="2 3">DFI.1.1</strain>
    </source>
</reference>
<keyword evidence="1" id="KW-0175">Coiled coil</keyword>
<dbReference type="Proteomes" id="UP001206692">
    <property type="component" value="Unassembled WGS sequence"/>
</dbReference>
<evidence type="ECO:0000313" key="3">
    <source>
        <dbReference type="Proteomes" id="UP001206692"/>
    </source>
</evidence>